<feature type="domain" description="C3H1-type" evidence="7">
    <location>
        <begin position="142"/>
        <end position="170"/>
    </location>
</feature>
<gene>
    <name evidence="8" type="ORF">Plil01_001018700</name>
</gene>
<feature type="compositionally biased region" description="Basic and acidic residues" evidence="6">
    <location>
        <begin position="446"/>
        <end position="457"/>
    </location>
</feature>
<evidence type="ECO:0000256" key="1">
    <source>
        <dbReference type="ARBA" id="ARBA00022723"/>
    </source>
</evidence>
<evidence type="ECO:0000313" key="8">
    <source>
        <dbReference type="EMBL" id="GMF24801.1"/>
    </source>
</evidence>
<keyword evidence="9" id="KW-1185">Reference proteome</keyword>
<comment type="caution">
    <text evidence="8">The sequence shown here is derived from an EMBL/GenBank/DDBJ whole genome shotgun (WGS) entry which is preliminary data.</text>
</comment>
<feature type="zinc finger region" description="C3H1-type" evidence="5">
    <location>
        <begin position="104"/>
        <end position="132"/>
    </location>
</feature>
<feature type="region of interest" description="Disordered" evidence="6">
    <location>
        <begin position="423"/>
        <end position="457"/>
    </location>
</feature>
<dbReference type="EMBL" id="BSXW01000531">
    <property type="protein sequence ID" value="GMF24801.1"/>
    <property type="molecule type" value="Genomic_DNA"/>
</dbReference>
<reference evidence="8" key="1">
    <citation type="submission" date="2023-04" db="EMBL/GenBank/DDBJ databases">
        <title>Phytophthora lilii NBRC 32176.</title>
        <authorList>
            <person name="Ichikawa N."/>
            <person name="Sato H."/>
            <person name="Tonouchi N."/>
        </authorList>
    </citation>
    <scope>NUCLEOTIDE SEQUENCE</scope>
    <source>
        <strain evidence="8">NBRC 32176</strain>
    </source>
</reference>
<keyword evidence="1 5" id="KW-0479">Metal-binding</keyword>
<protein>
    <submittedName>
        <fullName evidence="8">Unnamed protein product</fullName>
    </submittedName>
</protein>
<dbReference type="PANTHER" id="PTHR12547:SF18">
    <property type="entry name" value="PROTEIN TIS11"/>
    <property type="match status" value="1"/>
</dbReference>
<evidence type="ECO:0000256" key="6">
    <source>
        <dbReference type="SAM" id="MobiDB-lite"/>
    </source>
</evidence>
<dbReference type="Gene3D" id="4.10.1000.10">
    <property type="entry name" value="Zinc finger, CCCH-type"/>
    <property type="match status" value="2"/>
</dbReference>
<evidence type="ECO:0000256" key="2">
    <source>
        <dbReference type="ARBA" id="ARBA00022737"/>
    </source>
</evidence>
<keyword evidence="3 5" id="KW-0863">Zinc-finger</keyword>
<dbReference type="SMART" id="SM00356">
    <property type="entry name" value="ZnF_C3H1"/>
    <property type="match status" value="2"/>
</dbReference>
<keyword evidence="2" id="KW-0677">Repeat</keyword>
<dbReference type="GO" id="GO:0003729">
    <property type="term" value="F:mRNA binding"/>
    <property type="evidence" value="ECO:0007669"/>
    <property type="project" value="InterPro"/>
</dbReference>
<evidence type="ECO:0000256" key="3">
    <source>
        <dbReference type="ARBA" id="ARBA00022771"/>
    </source>
</evidence>
<dbReference type="SUPFAM" id="SSF90229">
    <property type="entry name" value="CCCH zinc finger"/>
    <property type="match status" value="2"/>
</dbReference>
<dbReference type="OrthoDB" id="410307at2759"/>
<proteinExistence type="predicted"/>
<evidence type="ECO:0000256" key="4">
    <source>
        <dbReference type="ARBA" id="ARBA00022833"/>
    </source>
</evidence>
<dbReference type="GO" id="GO:0008270">
    <property type="term" value="F:zinc ion binding"/>
    <property type="evidence" value="ECO:0007669"/>
    <property type="project" value="UniProtKB-KW"/>
</dbReference>
<dbReference type="InterPro" id="IPR000571">
    <property type="entry name" value="Znf_CCCH"/>
</dbReference>
<feature type="region of interest" description="Disordered" evidence="6">
    <location>
        <begin position="337"/>
        <end position="369"/>
    </location>
</feature>
<evidence type="ECO:0000313" key="9">
    <source>
        <dbReference type="Proteomes" id="UP001165083"/>
    </source>
</evidence>
<name>A0A9W6U1Z8_9STRA</name>
<accession>A0A9W6U1Z8</accession>
<evidence type="ECO:0000259" key="7">
    <source>
        <dbReference type="PROSITE" id="PS50103"/>
    </source>
</evidence>
<dbReference type="PROSITE" id="PS50103">
    <property type="entry name" value="ZF_C3H1"/>
    <property type="match status" value="2"/>
</dbReference>
<organism evidence="8 9">
    <name type="scientific">Phytophthora lilii</name>
    <dbReference type="NCBI Taxonomy" id="2077276"/>
    <lineage>
        <taxon>Eukaryota</taxon>
        <taxon>Sar</taxon>
        <taxon>Stramenopiles</taxon>
        <taxon>Oomycota</taxon>
        <taxon>Peronosporomycetes</taxon>
        <taxon>Peronosporales</taxon>
        <taxon>Peronosporaceae</taxon>
        <taxon>Phytophthora</taxon>
    </lineage>
</organism>
<dbReference type="InterPro" id="IPR045877">
    <property type="entry name" value="ZFP36-like"/>
</dbReference>
<feature type="domain" description="C3H1-type" evidence="7">
    <location>
        <begin position="104"/>
        <end position="132"/>
    </location>
</feature>
<dbReference type="FunFam" id="4.10.1000.10:FF:000001">
    <property type="entry name" value="zinc finger CCCH domain-containing protein 15-like"/>
    <property type="match status" value="1"/>
</dbReference>
<evidence type="ECO:0000256" key="5">
    <source>
        <dbReference type="PROSITE-ProRule" id="PRU00723"/>
    </source>
</evidence>
<dbReference type="Pfam" id="PF00642">
    <property type="entry name" value="zf-CCCH"/>
    <property type="match status" value="2"/>
</dbReference>
<dbReference type="InterPro" id="IPR036855">
    <property type="entry name" value="Znf_CCCH_sf"/>
</dbReference>
<keyword evidence="4 5" id="KW-0862">Zinc</keyword>
<dbReference type="Proteomes" id="UP001165083">
    <property type="component" value="Unassembled WGS sequence"/>
</dbReference>
<dbReference type="AlphaFoldDB" id="A0A9W6U1Z8"/>
<dbReference type="PANTHER" id="PTHR12547">
    <property type="entry name" value="CCCH ZINC FINGER/TIS11-RELATED"/>
    <property type="match status" value="1"/>
</dbReference>
<feature type="zinc finger region" description="C3H1-type" evidence="5">
    <location>
        <begin position="142"/>
        <end position="170"/>
    </location>
</feature>
<sequence length="457" mass="48850">MAVVNQYDIGGSFDIGFMTGRIEPGGQIPSMDRNVLRTPPPSAMLLSSMDHLGYYSMPKENFLELDASAGVAGPDGYALPPEDLGVVSYMNEENSPKNGTKSSLYKTELCKRFSEFGNCRYGAKCQFAHGIAELRHVVRHPKYKTTKCKSYWGSGHCPYGSRCRFIHEETEGYAQPQYSPPSHLGGGMFMHEKDRLGGLGAGVMAPPPPSVDLGYGGALYAEQPAPHHLQQLRPHHHQMMPSYPKDNYSLLSSLDKSSSWGAPAMPASSNLHPNYAGEHYGGASLKQQGSLGSIGLPPAQPRAVPVNNAASSASSPSYPDLQDAIDALMKFSLTQDDEPTLDTATPPEATPTTVGRGRRLSGVSSPALASTSTAAAAKKSEFSLQSDELWKDFPSASAAPFAGDDLQAQPWSTGLSLSLDSKPFDGVAAAAGDTKEASSSSSNDEESPRLSVFERFH</sequence>
<feature type="compositionally biased region" description="Low complexity" evidence="6">
    <location>
        <begin position="341"/>
        <end position="353"/>
    </location>
</feature>